<evidence type="ECO:0000256" key="11">
    <source>
        <dbReference type="SAM" id="Coils"/>
    </source>
</evidence>
<feature type="region of interest" description="Disordered" evidence="12">
    <location>
        <begin position="95"/>
        <end position="148"/>
    </location>
</feature>
<evidence type="ECO:0000313" key="15">
    <source>
        <dbReference type="Proteomes" id="UP000274922"/>
    </source>
</evidence>
<evidence type="ECO:0000313" key="14">
    <source>
        <dbReference type="EMBL" id="RKO99973.1"/>
    </source>
</evidence>
<evidence type="ECO:0000256" key="8">
    <source>
        <dbReference type="ARBA" id="ARBA00029691"/>
    </source>
</evidence>
<sequence>MASTPGPAAGHAASPPKTSPSNSTSAVRDEIVTSAVQFLQDPKTQSAAMSKKLAFLESKGLTQAEIDAAVAEHTRLSPAATTSSGAQRDAASATSYYGARSGTDAAGSAAGAPRPSMPPPMPPYPPGYGLPGPYGPTPDAHSGPYGPSLQSANAQAATVMSAYYRKRDYLLGGLATAGALYGFYHFVKEMVLPRLAWPTQVDIAEEREATDKQLTAVSDAVDGMRRDTLTLVDRLGGTSADVQGEIGELTRLLGELNQHEQSRQTVLTQLRDDLDELKQTVPHLVAKHRDAQNAMLSELQREMKSLKGLLARKSGAGAGVDALVAPSSATTASHPPASASPSASTASSVATAGPTGTANMSESGSSRGATANAGFQQQGSSTINDATPSPVPGEVPAETKGKAKAKVDIPEWQR</sequence>
<evidence type="ECO:0000256" key="7">
    <source>
        <dbReference type="ARBA" id="ARBA00029502"/>
    </source>
</evidence>
<feature type="compositionally biased region" description="Low complexity" evidence="12">
    <location>
        <begin position="98"/>
        <end position="114"/>
    </location>
</feature>
<evidence type="ECO:0000256" key="9">
    <source>
        <dbReference type="ARBA" id="ARBA00046271"/>
    </source>
</evidence>
<dbReference type="InterPro" id="IPR025655">
    <property type="entry name" value="PEX14"/>
</dbReference>
<evidence type="ECO:0000256" key="12">
    <source>
        <dbReference type="SAM" id="MobiDB-lite"/>
    </source>
</evidence>
<dbReference type="GO" id="GO:0005102">
    <property type="term" value="F:signaling receptor binding"/>
    <property type="evidence" value="ECO:0007669"/>
    <property type="project" value="TreeGrafter"/>
</dbReference>
<evidence type="ECO:0000256" key="6">
    <source>
        <dbReference type="ARBA" id="ARBA00023140"/>
    </source>
</evidence>
<dbReference type="InterPro" id="IPR036388">
    <property type="entry name" value="WH-like_DNA-bd_sf"/>
</dbReference>
<feature type="compositionally biased region" description="Low complexity" evidence="12">
    <location>
        <begin position="1"/>
        <end position="26"/>
    </location>
</feature>
<feature type="region of interest" description="Disordered" evidence="12">
    <location>
        <begin position="327"/>
        <end position="414"/>
    </location>
</feature>
<keyword evidence="15" id="KW-1185">Reference proteome</keyword>
<dbReference type="Pfam" id="PF04695">
    <property type="entry name" value="Pex14_N"/>
    <property type="match status" value="1"/>
</dbReference>
<feature type="coiled-coil region" evidence="11">
    <location>
        <begin position="267"/>
        <end position="316"/>
    </location>
</feature>
<keyword evidence="6 10" id="KW-0576">Peroxisome</keyword>
<keyword evidence="2 10" id="KW-0813">Transport</keyword>
<dbReference type="AlphaFoldDB" id="A0A4P9X4I5"/>
<accession>A0A4P9X4I5</accession>
<dbReference type="Gene3D" id="1.10.10.10">
    <property type="entry name" value="Winged helix-like DNA-binding domain superfamily/Winged helix DNA-binding domain"/>
    <property type="match status" value="1"/>
</dbReference>
<dbReference type="InterPro" id="IPR006785">
    <property type="entry name" value="Pex14_N"/>
</dbReference>
<dbReference type="GO" id="GO:1990429">
    <property type="term" value="C:peroxisomal importomer complex"/>
    <property type="evidence" value="ECO:0007669"/>
    <property type="project" value="TreeGrafter"/>
</dbReference>
<evidence type="ECO:0000256" key="4">
    <source>
        <dbReference type="ARBA" id="ARBA00023010"/>
    </source>
</evidence>
<evidence type="ECO:0000259" key="13">
    <source>
        <dbReference type="Pfam" id="PF04695"/>
    </source>
</evidence>
<dbReference type="OrthoDB" id="5549158at2759"/>
<keyword evidence="3 10" id="KW-0653">Protein transport</keyword>
<feature type="compositionally biased region" description="Polar residues" evidence="12">
    <location>
        <begin position="359"/>
        <end position="387"/>
    </location>
</feature>
<keyword evidence="5 10" id="KW-0472">Membrane</keyword>
<feature type="domain" description="Peroxisome membrane anchor protein Pex14p N-terminal" evidence="13">
    <location>
        <begin position="28"/>
        <end position="71"/>
    </location>
</feature>
<comment type="subcellular location">
    <subcellularLocation>
        <location evidence="9 10">Peroxisome membrane</location>
    </subcellularLocation>
</comment>
<dbReference type="GO" id="GO:0005778">
    <property type="term" value="C:peroxisomal membrane"/>
    <property type="evidence" value="ECO:0007669"/>
    <property type="project" value="UniProtKB-SubCell"/>
</dbReference>
<keyword evidence="11" id="KW-0175">Coiled coil</keyword>
<protein>
    <recommendedName>
        <fullName evidence="7 10">Peroxisomal membrane protein PEX14</fullName>
    </recommendedName>
    <alternativeName>
        <fullName evidence="8 10">Peroxin-14</fullName>
    </alternativeName>
</protein>
<dbReference type="STRING" id="1555241.A0A4P9X4I5"/>
<dbReference type="PANTHER" id="PTHR23058">
    <property type="entry name" value="PEROXISOMAL MEMBRANE PROTEIN PEX14"/>
    <property type="match status" value="1"/>
</dbReference>
<evidence type="ECO:0000256" key="10">
    <source>
        <dbReference type="RuleBase" id="RU367032"/>
    </source>
</evidence>
<feature type="compositionally biased region" description="Basic and acidic residues" evidence="12">
    <location>
        <begin position="397"/>
        <end position="414"/>
    </location>
</feature>
<dbReference type="EMBL" id="ML014243">
    <property type="protein sequence ID" value="RKO99973.1"/>
    <property type="molecule type" value="Genomic_DNA"/>
</dbReference>
<proteinExistence type="inferred from homology"/>
<feature type="region of interest" description="Disordered" evidence="12">
    <location>
        <begin position="1"/>
        <end position="28"/>
    </location>
</feature>
<evidence type="ECO:0000256" key="3">
    <source>
        <dbReference type="ARBA" id="ARBA00022927"/>
    </source>
</evidence>
<name>A0A4P9X4I5_9FUNG</name>
<comment type="similarity">
    <text evidence="1 10">Belongs to the peroxin-14 family.</text>
</comment>
<keyword evidence="4" id="KW-0811">Translocation</keyword>
<dbReference type="Proteomes" id="UP000274922">
    <property type="component" value="Unassembled WGS sequence"/>
</dbReference>
<feature type="compositionally biased region" description="Pro residues" evidence="12">
    <location>
        <begin position="115"/>
        <end position="136"/>
    </location>
</feature>
<feature type="compositionally biased region" description="Low complexity" evidence="12">
    <location>
        <begin position="327"/>
        <end position="358"/>
    </location>
</feature>
<comment type="function">
    <text evidence="10">Component of the PEX13-PEX14 docking complex, a translocon channel that specifically mediates the import of peroxisomal cargo proteins bound to PEX5 receptor. The PEX13-PEX14 docking complex forms a large import pore which can be opened to a diameter of about 9 nm. Mechanistically, PEX5 receptor along with cargo proteins associates with the PEX14 subunit of the PEX13-PEX14 docking complex in the cytosol, leading to the insertion of the receptor into the organelle membrane with the concomitant translocation of the cargo into the peroxisome matrix.</text>
</comment>
<evidence type="ECO:0000256" key="2">
    <source>
        <dbReference type="ARBA" id="ARBA00022448"/>
    </source>
</evidence>
<dbReference type="GO" id="GO:0016560">
    <property type="term" value="P:protein import into peroxisome matrix, docking"/>
    <property type="evidence" value="ECO:0007669"/>
    <property type="project" value="UniProtKB-UniRule"/>
</dbReference>
<dbReference type="PANTHER" id="PTHR23058:SF0">
    <property type="entry name" value="PEROXISOMAL MEMBRANE PROTEIN PEX14"/>
    <property type="match status" value="1"/>
</dbReference>
<gene>
    <name evidence="14" type="ORF">CXG81DRAFT_27291</name>
</gene>
<organism evidence="14 15">
    <name type="scientific">Caulochytrium protostelioides</name>
    <dbReference type="NCBI Taxonomy" id="1555241"/>
    <lineage>
        <taxon>Eukaryota</taxon>
        <taxon>Fungi</taxon>
        <taxon>Fungi incertae sedis</taxon>
        <taxon>Chytridiomycota</taxon>
        <taxon>Chytridiomycota incertae sedis</taxon>
        <taxon>Chytridiomycetes</taxon>
        <taxon>Caulochytriales</taxon>
        <taxon>Caulochytriaceae</taxon>
        <taxon>Caulochytrium</taxon>
    </lineage>
</organism>
<evidence type="ECO:0000256" key="1">
    <source>
        <dbReference type="ARBA" id="ARBA00005443"/>
    </source>
</evidence>
<evidence type="ECO:0000256" key="5">
    <source>
        <dbReference type="ARBA" id="ARBA00023136"/>
    </source>
</evidence>
<reference evidence="15" key="1">
    <citation type="journal article" date="2018" name="Nat. Microbiol.">
        <title>Leveraging single-cell genomics to expand the fungal tree of life.</title>
        <authorList>
            <person name="Ahrendt S.R."/>
            <person name="Quandt C.A."/>
            <person name="Ciobanu D."/>
            <person name="Clum A."/>
            <person name="Salamov A."/>
            <person name="Andreopoulos B."/>
            <person name="Cheng J.F."/>
            <person name="Woyke T."/>
            <person name="Pelin A."/>
            <person name="Henrissat B."/>
            <person name="Reynolds N.K."/>
            <person name="Benny G.L."/>
            <person name="Smith M.E."/>
            <person name="James T.Y."/>
            <person name="Grigoriev I.V."/>
        </authorList>
    </citation>
    <scope>NUCLEOTIDE SEQUENCE [LARGE SCALE GENOMIC DNA]</scope>
    <source>
        <strain evidence="15">ATCC 52028</strain>
    </source>
</reference>